<proteinExistence type="predicted"/>
<reference evidence="1 2" key="1">
    <citation type="submission" date="2018-03" db="EMBL/GenBank/DDBJ databases">
        <title>Genomic Encyclopedia of Archaeal and Bacterial Type Strains, Phase II (KMG-II): from individual species to whole genera.</title>
        <authorList>
            <person name="Goeker M."/>
        </authorList>
    </citation>
    <scope>NUCLEOTIDE SEQUENCE [LARGE SCALE GENOMIC DNA]</scope>
    <source>
        <strain evidence="1 2">DSM 28057</strain>
    </source>
</reference>
<dbReference type="AlphaFoldDB" id="A0A2P8E486"/>
<name>A0A2P8E486_9BACT</name>
<dbReference type="EMBL" id="PYGF01000005">
    <property type="protein sequence ID" value="PSL04269.1"/>
    <property type="molecule type" value="Genomic_DNA"/>
</dbReference>
<evidence type="ECO:0000313" key="1">
    <source>
        <dbReference type="EMBL" id="PSL04269.1"/>
    </source>
</evidence>
<keyword evidence="2" id="KW-1185">Reference proteome</keyword>
<accession>A0A2P8E486</accession>
<comment type="caution">
    <text evidence="1">The sequence shown here is derived from an EMBL/GenBank/DDBJ whole genome shotgun (WGS) entry which is preliminary data.</text>
</comment>
<dbReference type="Proteomes" id="UP000240708">
    <property type="component" value="Unassembled WGS sequence"/>
</dbReference>
<dbReference type="Gene3D" id="2.60.120.1130">
    <property type="match status" value="1"/>
</dbReference>
<sequence>MAFPSGDATFTYQITALDNSVKISANVVLKYPIVSPLIYPELKYFMELVTGKLKEPVILKQKSNP</sequence>
<gene>
    <name evidence="1" type="ORF">CLV48_1058</name>
</gene>
<evidence type="ECO:0000313" key="2">
    <source>
        <dbReference type="Proteomes" id="UP000240708"/>
    </source>
</evidence>
<organism evidence="1 2">
    <name type="scientific">Cecembia rubra</name>
    <dbReference type="NCBI Taxonomy" id="1485585"/>
    <lineage>
        <taxon>Bacteria</taxon>
        <taxon>Pseudomonadati</taxon>
        <taxon>Bacteroidota</taxon>
        <taxon>Cytophagia</taxon>
        <taxon>Cytophagales</taxon>
        <taxon>Cyclobacteriaceae</taxon>
        <taxon>Cecembia</taxon>
    </lineage>
</organism>
<protein>
    <submittedName>
        <fullName evidence="1">Uncharacterized protein</fullName>
    </submittedName>
</protein>
<dbReference type="RefSeq" id="WP_106567184.1">
    <property type="nucleotide sequence ID" value="NZ_JAUVYL010000204.1"/>
</dbReference>
<dbReference type="OrthoDB" id="98874at2"/>